<protein>
    <submittedName>
        <fullName evidence="3">MHC class I antigen</fullName>
    </submittedName>
</protein>
<reference evidence="3" key="1">
    <citation type="submission" date="2022-11" db="UniProtKB">
        <authorList>
            <consortium name="WormBaseParasite"/>
        </authorList>
    </citation>
    <scope>IDENTIFICATION</scope>
</reference>
<dbReference type="Proteomes" id="UP000887566">
    <property type="component" value="Unplaced"/>
</dbReference>
<name>A0A914VTM8_9BILA</name>
<proteinExistence type="predicted"/>
<keyword evidence="2" id="KW-1185">Reference proteome</keyword>
<evidence type="ECO:0000313" key="2">
    <source>
        <dbReference type="Proteomes" id="UP000887566"/>
    </source>
</evidence>
<dbReference type="AlphaFoldDB" id="A0A914VTM8"/>
<dbReference type="WBParaSite" id="PSAMB.scaffold2475size22974.g18012.t1">
    <property type="protein sequence ID" value="PSAMB.scaffold2475size22974.g18012.t1"/>
    <property type="gene ID" value="PSAMB.scaffold2475size22974.g18012"/>
</dbReference>
<sequence length="95" mass="10202">MRPSTTPFIETAAVRARKGTAVPLATPPGRCIINLVHGRERIPDHYCFRVGGPPALARPTTDWNAANDEGGVGEEGEEGGWARNLIDALLRVGQE</sequence>
<evidence type="ECO:0000313" key="3">
    <source>
        <dbReference type="WBParaSite" id="PSAMB.scaffold2475size22974.g18012.t1"/>
    </source>
</evidence>
<evidence type="ECO:0000256" key="1">
    <source>
        <dbReference type="SAM" id="MobiDB-lite"/>
    </source>
</evidence>
<organism evidence="2 3">
    <name type="scientific">Plectus sambesii</name>
    <dbReference type="NCBI Taxonomy" id="2011161"/>
    <lineage>
        <taxon>Eukaryota</taxon>
        <taxon>Metazoa</taxon>
        <taxon>Ecdysozoa</taxon>
        <taxon>Nematoda</taxon>
        <taxon>Chromadorea</taxon>
        <taxon>Plectida</taxon>
        <taxon>Plectina</taxon>
        <taxon>Plectoidea</taxon>
        <taxon>Plectidae</taxon>
        <taxon>Plectus</taxon>
    </lineage>
</organism>
<feature type="region of interest" description="Disordered" evidence="1">
    <location>
        <begin position="59"/>
        <end position="79"/>
    </location>
</feature>
<accession>A0A914VTM8</accession>